<evidence type="ECO:0000256" key="2">
    <source>
        <dbReference type="ARBA" id="ARBA00022729"/>
    </source>
</evidence>
<reference evidence="8" key="2">
    <citation type="submission" date="2025-09" db="UniProtKB">
        <authorList>
            <consortium name="Ensembl"/>
        </authorList>
    </citation>
    <scope>IDENTIFICATION</scope>
</reference>
<dbReference type="InterPro" id="IPR013783">
    <property type="entry name" value="Ig-like_fold"/>
</dbReference>
<dbReference type="GO" id="GO:0007157">
    <property type="term" value="P:heterophilic cell-cell adhesion via plasma membrane cell adhesion molecules"/>
    <property type="evidence" value="ECO:0007669"/>
    <property type="project" value="TreeGrafter"/>
</dbReference>
<dbReference type="SUPFAM" id="SSF48726">
    <property type="entry name" value="Immunoglobulin"/>
    <property type="match status" value="1"/>
</dbReference>
<proteinExistence type="predicted"/>
<evidence type="ECO:0000256" key="4">
    <source>
        <dbReference type="ARBA" id="ARBA00023136"/>
    </source>
</evidence>
<protein>
    <recommendedName>
        <fullName evidence="7">Ig-like domain-containing protein</fullName>
    </recommendedName>
</protein>
<organism evidence="8 9">
    <name type="scientific">Gadus morhua</name>
    <name type="common">Atlantic cod</name>
    <dbReference type="NCBI Taxonomy" id="8049"/>
    <lineage>
        <taxon>Eukaryota</taxon>
        <taxon>Metazoa</taxon>
        <taxon>Chordata</taxon>
        <taxon>Craniata</taxon>
        <taxon>Vertebrata</taxon>
        <taxon>Euteleostomi</taxon>
        <taxon>Actinopterygii</taxon>
        <taxon>Neopterygii</taxon>
        <taxon>Teleostei</taxon>
        <taxon>Neoteleostei</taxon>
        <taxon>Acanthomorphata</taxon>
        <taxon>Zeiogadaria</taxon>
        <taxon>Gadariae</taxon>
        <taxon>Gadiformes</taxon>
        <taxon>Gadoidei</taxon>
        <taxon>Gadidae</taxon>
        <taxon>Gadus</taxon>
    </lineage>
</organism>
<evidence type="ECO:0000256" key="6">
    <source>
        <dbReference type="ARBA" id="ARBA00023180"/>
    </source>
</evidence>
<dbReference type="Gene3D" id="2.60.40.10">
    <property type="entry name" value="Immunoglobulins"/>
    <property type="match status" value="1"/>
</dbReference>
<evidence type="ECO:0000313" key="8">
    <source>
        <dbReference type="Ensembl" id="ENSGMOP00000025336.1"/>
    </source>
</evidence>
<keyword evidence="9" id="KW-1185">Reference proteome</keyword>
<keyword evidence="3" id="KW-0677">Repeat</keyword>
<feature type="domain" description="Ig-like" evidence="7">
    <location>
        <begin position="15"/>
        <end position="115"/>
    </location>
</feature>
<keyword evidence="4" id="KW-0472">Membrane</keyword>
<dbReference type="GO" id="GO:0016020">
    <property type="term" value="C:membrane"/>
    <property type="evidence" value="ECO:0007669"/>
    <property type="project" value="UniProtKB-SubCell"/>
</dbReference>
<name>A0A8C5A1R3_GADMO</name>
<dbReference type="GeneTree" id="ENSGT01030000234778"/>
<dbReference type="Proteomes" id="UP000694546">
    <property type="component" value="Chromosome 11"/>
</dbReference>
<sequence>ILQNYSTTLLAMETPQFAQEIVIPPLVVGYTGSYVILPCKLPNPGVNELTQMQWDYVVQNTSKQILIYLPPSNVSIPDSPLKGRFSLKYSSEQDFSAVIREVVMADRGQYTCSLNVFPSGIFKLNTQLVVQGKSPPSVNPYTYWNIISCSQLNVLLPCCIATRIVGQWLSQQKVAF</sequence>
<dbReference type="InterPro" id="IPR013106">
    <property type="entry name" value="Ig_V-set"/>
</dbReference>
<keyword evidence="6" id="KW-0325">Glycoprotein</keyword>
<evidence type="ECO:0000313" key="9">
    <source>
        <dbReference type="Proteomes" id="UP000694546"/>
    </source>
</evidence>
<reference evidence="8" key="1">
    <citation type="submission" date="2025-08" db="UniProtKB">
        <authorList>
            <consortium name="Ensembl"/>
        </authorList>
    </citation>
    <scope>IDENTIFICATION</scope>
</reference>
<evidence type="ECO:0000256" key="1">
    <source>
        <dbReference type="ARBA" id="ARBA00004370"/>
    </source>
</evidence>
<evidence type="ECO:0000259" key="7">
    <source>
        <dbReference type="PROSITE" id="PS50835"/>
    </source>
</evidence>
<dbReference type="PROSITE" id="PS50835">
    <property type="entry name" value="IG_LIKE"/>
    <property type="match status" value="1"/>
</dbReference>
<dbReference type="Ensembl" id="ENSGMOT00000038042.1">
    <property type="protein sequence ID" value="ENSGMOP00000025336.1"/>
    <property type="gene ID" value="ENSGMOG00000023529.1"/>
</dbReference>
<dbReference type="InterPro" id="IPR051427">
    <property type="entry name" value="Nectin/Nectin-like"/>
</dbReference>
<evidence type="ECO:0000256" key="3">
    <source>
        <dbReference type="ARBA" id="ARBA00022737"/>
    </source>
</evidence>
<dbReference type="PANTHER" id="PTHR23277">
    <property type="entry name" value="NECTIN-RELATED"/>
    <property type="match status" value="1"/>
</dbReference>
<keyword evidence="2" id="KW-0732">Signal</keyword>
<dbReference type="GO" id="GO:0005912">
    <property type="term" value="C:adherens junction"/>
    <property type="evidence" value="ECO:0007669"/>
    <property type="project" value="TreeGrafter"/>
</dbReference>
<keyword evidence="5" id="KW-1015">Disulfide bond</keyword>
<dbReference type="PANTHER" id="PTHR23277:SF108">
    <property type="entry name" value="FASCICLIN-3"/>
    <property type="match status" value="1"/>
</dbReference>
<dbReference type="AlphaFoldDB" id="A0A8C5A1R3"/>
<dbReference type="InterPro" id="IPR007110">
    <property type="entry name" value="Ig-like_dom"/>
</dbReference>
<evidence type="ECO:0000256" key="5">
    <source>
        <dbReference type="ARBA" id="ARBA00023157"/>
    </source>
</evidence>
<comment type="subcellular location">
    <subcellularLocation>
        <location evidence="1">Membrane</location>
    </subcellularLocation>
</comment>
<accession>A0A8C5A1R3</accession>
<dbReference type="Pfam" id="PF07686">
    <property type="entry name" value="V-set"/>
    <property type="match status" value="1"/>
</dbReference>
<dbReference type="GO" id="GO:0007156">
    <property type="term" value="P:homophilic cell adhesion via plasma membrane adhesion molecules"/>
    <property type="evidence" value="ECO:0007669"/>
    <property type="project" value="TreeGrafter"/>
</dbReference>
<dbReference type="InterPro" id="IPR036179">
    <property type="entry name" value="Ig-like_dom_sf"/>
</dbReference>